<evidence type="ECO:0000313" key="2">
    <source>
        <dbReference type="EMBL" id="PKU63224.1"/>
    </source>
</evidence>
<feature type="compositionally biased region" description="Polar residues" evidence="1">
    <location>
        <begin position="18"/>
        <end position="29"/>
    </location>
</feature>
<keyword evidence="3" id="KW-1185">Reference proteome</keyword>
<dbReference type="AlphaFoldDB" id="A0A2I0VIK9"/>
<accession>A0A2I0VIK9</accession>
<evidence type="ECO:0000313" key="3">
    <source>
        <dbReference type="Proteomes" id="UP000233837"/>
    </source>
</evidence>
<protein>
    <submittedName>
        <fullName evidence="2">Uncharacterized protein</fullName>
    </submittedName>
</protein>
<dbReference type="Proteomes" id="UP000233837">
    <property type="component" value="Unassembled WGS sequence"/>
</dbReference>
<dbReference type="EMBL" id="KZ503506">
    <property type="protein sequence ID" value="PKU63224.1"/>
    <property type="molecule type" value="Genomic_DNA"/>
</dbReference>
<feature type="region of interest" description="Disordered" evidence="1">
    <location>
        <begin position="18"/>
        <end position="61"/>
    </location>
</feature>
<proteinExistence type="predicted"/>
<name>A0A2I0VIK9_9ASPA</name>
<reference evidence="2 3" key="2">
    <citation type="journal article" date="2017" name="Nature">
        <title>The Apostasia genome and the evolution of orchids.</title>
        <authorList>
            <person name="Zhang G.Q."/>
            <person name="Liu K.W."/>
            <person name="Li Z."/>
            <person name="Lohaus R."/>
            <person name="Hsiao Y.Y."/>
            <person name="Niu S.C."/>
            <person name="Wang J.Y."/>
            <person name="Lin Y.C."/>
            <person name="Xu Q."/>
            <person name="Chen L.J."/>
            <person name="Yoshida K."/>
            <person name="Fujiwara S."/>
            <person name="Wang Z.W."/>
            <person name="Zhang Y.Q."/>
            <person name="Mitsuda N."/>
            <person name="Wang M."/>
            <person name="Liu G.H."/>
            <person name="Pecoraro L."/>
            <person name="Huang H.X."/>
            <person name="Xiao X.J."/>
            <person name="Lin M."/>
            <person name="Wu X.Y."/>
            <person name="Wu W.L."/>
            <person name="Chen Y.Y."/>
            <person name="Chang S.B."/>
            <person name="Sakamoto S."/>
            <person name="Ohme-Takagi M."/>
            <person name="Yagi M."/>
            <person name="Zeng S.J."/>
            <person name="Shen C.Y."/>
            <person name="Yeh C.M."/>
            <person name="Luo Y.B."/>
            <person name="Tsai W.C."/>
            <person name="Van de Peer Y."/>
            <person name="Liu Z.J."/>
        </authorList>
    </citation>
    <scope>NUCLEOTIDE SEQUENCE [LARGE SCALE GENOMIC DNA]</scope>
    <source>
        <tissue evidence="2">The whole plant</tissue>
    </source>
</reference>
<reference evidence="2 3" key="1">
    <citation type="journal article" date="2016" name="Sci. Rep.">
        <title>The Dendrobium catenatum Lindl. genome sequence provides insights into polysaccharide synthase, floral development and adaptive evolution.</title>
        <authorList>
            <person name="Zhang G.Q."/>
            <person name="Xu Q."/>
            <person name="Bian C."/>
            <person name="Tsai W.C."/>
            <person name="Yeh C.M."/>
            <person name="Liu K.W."/>
            <person name="Yoshida K."/>
            <person name="Zhang L.S."/>
            <person name="Chang S.B."/>
            <person name="Chen F."/>
            <person name="Shi Y."/>
            <person name="Su Y.Y."/>
            <person name="Zhang Y.Q."/>
            <person name="Chen L.J."/>
            <person name="Yin Y."/>
            <person name="Lin M."/>
            <person name="Huang H."/>
            <person name="Deng H."/>
            <person name="Wang Z.W."/>
            <person name="Zhu S.L."/>
            <person name="Zhao X."/>
            <person name="Deng C."/>
            <person name="Niu S.C."/>
            <person name="Huang J."/>
            <person name="Wang M."/>
            <person name="Liu G.H."/>
            <person name="Yang H.J."/>
            <person name="Xiao X.J."/>
            <person name="Hsiao Y.Y."/>
            <person name="Wu W.L."/>
            <person name="Chen Y.Y."/>
            <person name="Mitsuda N."/>
            <person name="Ohme-Takagi M."/>
            <person name="Luo Y.B."/>
            <person name="Van de Peer Y."/>
            <person name="Liu Z.J."/>
        </authorList>
    </citation>
    <scope>NUCLEOTIDE SEQUENCE [LARGE SCALE GENOMIC DNA]</scope>
    <source>
        <tissue evidence="2">The whole plant</tissue>
    </source>
</reference>
<evidence type="ECO:0000256" key="1">
    <source>
        <dbReference type="SAM" id="MobiDB-lite"/>
    </source>
</evidence>
<sequence>MMFLGVVAIGDHAWTPSQGLNNENITADSENIDIGNDSFDEPSQNLDEPSQNHASISDCSQLKRHASTTSIGKRKRIYGSTFLRSQITQLVNYCTNITSETNASKSIIEKSSISAAIKVLEQTTKIFEDMQLYLFSTKLLEDPTKREIFMSICPERRALYLRYCCGNQDTTTSEFHTV</sequence>
<feature type="compositionally biased region" description="Polar residues" evidence="1">
    <location>
        <begin position="41"/>
        <end position="60"/>
    </location>
</feature>
<organism evidence="2 3">
    <name type="scientific">Dendrobium catenatum</name>
    <dbReference type="NCBI Taxonomy" id="906689"/>
    <lineage>
        <taxon>Eukaryota</taxon>
        <taxon>Viridiplantae</taxon>
        <taxon>Streptophyta</taxon>
        <taxon>Embryophyta</taxon>
        <taxon>Tracheophyta</taxon>
        <taxon>Spermatophyta</taxon>
        <taxon>Magnoliopsida</taxon>
        <taxon>Liliopsida</taxon>
        <taxon>Asparagales</taxon>
        <taxon>Orchidaceae</taxon>
        <taxon>Epidendroideae</taxon>
        <taxon>Malaxideae</taxon>
        <taxon>Dendrobiinae</taxon>
        <taxon>Dendrobium</taxon>
    </lineage>
</organism>
<dbReference type="STRING" id="906689.A0A2I0VIK9"/>
<gene>
    <name evidence="2" type="ORF">MA16_Dca011197</name>
</gene>